<proteinExistence type="predicted"/>
<evidence type="ECO:0000313" key="2">
    <source>
        <dbReference type="Proteomes" id="UP000717585"/>
    </source>
</evidence>
<sequence length="302" mass="33692">MWISSIKEIIRASFDNERQTEGLSLELLDTLCSSIVFDDYLVSLTLYFTGYHHIALLLRPPHASIYEQNPPPSVYEQHPSFKLTDVDISRITVAPGELTDYHSAPKDVVAVLARTFDIQKATKWLAVALQGLSQDYARVLLSFRAQRTDLLKERHFADTFYFASVGLIRSVFPNKLWPLMTAELQRVVGSNLFGAGHKVAEPVIRPLTKSTCPTASIRETPKIARRLAMSLKTQPPPQPQSPTTVLRLSTARSPLIQSLLPTPQESYAVNRKKATKLTIGLPTLEGIATAYQDDGSWSSDED</sequence>
<dbReference type="AlphaFoldDB" id="A0A8J6EA29"/>
<name>A0A8J6EA29_9EUKA</name>
<gene>
    <name evidence="1" type="ORF">J8273_4252</name>
</gene>
<evidence type="ECO:0000313" key="1">
    <source>
        <dbReference type="EMBL" id="KAG9394150.1"/>
    </source>
</evidence>
<comment type="caution">
    <text evidence="1">The sequence shown here is derived from an EMBL/GenBank/DDBJ whole genome shotgun (WGS) entry which is preliminary data.</text>
</comment>
<keyword evidence="2" id="KW-1185">Reference proteome</keyword>
<reference evidence="1" key="1">
    <citation type="submission" date="2021-05" db="EMBL/GenBank/DDBJ databases">
        <title>A free-living protist that lacks canonical eukaryotic 1 DNA replication and segregation systems.</title>
        <authorList>
            <person name="Salas-Leiva D.E."/>
            <person name="Tromer E.C."/>
            <person name="Curtis B.A."/>
            <person name="Jerlstrom-Hultqvist J."/>
            <person name="Kolisko M."/>
            <person name="Yi Z."/>
            <person name="Salas-Leiva J.S."/>
            <person name="Gallot-Lavallee L."/>
            <person name="Kops G.J.P.L."/>
            <person name="Archibald J.M."/>
            <person name="Simpson A.G.B."/>
            <person name="Roger A.J."/>
        </authorList>
    </citation>
    <scope>NUCLEOTIDE SEQUENCE</scope>
    <source>
        <strain evidence="1">BICM</strain>
    </source>
</reference>
<accession>A0A8J6EA29</accession>
<dbReference type="Proteomes" id="UP000717585">
    <property type="component" value="Unassembled WGS sequence"/>
</dbReference>
<dbReference type="EMBL" id="JAHDYR010000016">
    <property type="protein sequence ID" value="KAG9394150.1"/>
    <property type="molecule type" value="Genomic_DNA"/>
</dbReference>
<protein>
    <submittedName>
        <fullName evidence="1">Uncharacterized protein</fullName>
    </submittedName>
</protein>
<organism evidence="1 2">
    <name type="scientific">Carpediemonas membranifera</name>
    <dbReference type="NCBI Taxonomy" id="201153"/>
    <lineage>
        <taxon>Eukaryota</taxon>
        <taxon>Metamonada</taxon>
        <taxon>Carpediemonas-like organisms</taxon>
        <taxon>Carpediemonas</taxon>
    </lineage>
</organism>